<evidence type="ECO:0000256" key="2">
    <source>
        <dbReference type="ARBA" id="ARBA00004429"/>
    </source>
</evidence>
<dbReference type="FunFam" id="3.30.450.20:FF:000127">
    <property type="entry name" value="C4-dicarboxylate transport sensor protein"/>
    <property type="match status" value="1"/>
</dbReference>
<comment type="subcellular location">
    <subcellularLocation>
        <location evidence="2">Cell inner membrane</location>
        <topology evidence="2">Multi-pass membrane protein</topology>
    </subcellularLocation>
</comment>
<evidence type="ECO:0000256" key="12">
    <source>
        <dbReference type="ARBA" id="ARBA00022989"/>
    </source>
</evidence>
<dbReference type="Proteomes" id="UP000655420">
    <property type="component" value="Unassembled WGS sequence"/>
</dbReference>
<dbReference type="SUPFAM" id="SSF47384">
    <property type="entry name" value="Homodimeric domain of signal transducing histidine kinase"/>
    <property type="match status" value="1"/>
</dbReference>
<dbReference type="InterPro" id="IPR036890">
    <property type="entry name" value="HATPase_C_sf"/>
</dbReference>
<dbReference type="PRINTS" id="PR00344">
    <property type="entry name" value="BCTRLSENSOR"/>
</dbReference>
<gene>
    <name evidence="20" type="ORF">H0I76_16200</name>
</gene>
<dbReference type="PANTHER" id="PTHR43065">
    <property type="entry name" value="SENSOR HISTIDINE KINASE"/>
    <property type="match status" value="1"/>
</dbReference>
<dbReference type="RefSeq" id="WP_200612144.1">
    <property type="nucleotide sequence ID" value="NZ_JAEHHL010000010.1"/>
</dbReference>
<dbReference type="SUPFAM" id="SSF103190">
    <property type="entry name" value="Sensory domain-like"/>
    <property type="match status" value="1"/>
</dbReference>
<dbReference type="FunFam" id="1.10.287.130:FF:000049">
    <property type="entry name" value="C4-dicarboxylate transport sensor protein DctB"/>
    <property type="match status" value="1"/>
</dbReference>
<dbReference type="SMART" id="SM00387">
    <property type="entry name" value="HATPase_c"/>
    <property type="match status" value="1"/>
</dbReference>
<evidence type="ECO:0000256" key="4">
    <source>
        <dbReference type="ARBA" id="ARBA00022475"/>
    </source>
</evidence>
<evidence type="ECO:0000313" key="21">
    <source>
        <dbReference type="Proteomes" id="UP000655420"/>
    </source>
</evidence>
<dbReference type="PIRSF" id="PIRSF036431">
    <property type="entry name" value="STHK_DctB"/>
    <property type="match status" value="1"/>
</dbReference>
<evidence type="ECO:0000256" key="13">
    <source>
        <dbReference type="ARBA" id="ARBA00023012"/>
    </source>
</evidence>
<evidence type="ECO:0000256" key="3">
    <source>
        <dbReference type="ARBA" id="ARBA00012438"/>
    </source>
</evidence>
<dbReference type="GO" id="GO:0000155">
    <property type="term" value="F:phosphorelay sensor kinase activity"/>
    <property type="evidence" value="ECO:0007669"/>
    <property type="project" value="InterPro"/>
</dbReference>
<keyword evidence="11" id="KW-0067">ATP-binding</keyword>
<keyword evidence="4" id="KW-1003">Cell membrane</keyword>
<dbReference type="Gene3D" id="3.30.450.20">
    <property type="entry name" value="PAS domain"/>
    <property type="match status" value="2"/>
</dbReference>
<dbReference type="InterPro" id="IPR029151">
    <property type="entry name" value="Sensor-like_sf"/>
</dbReference>
<evidence type="ECO:0000256" key="6">
    <source>
        <dbReference type="ARBA" id="ARBA00022553"/>
    </source>
</evidence>
<dbReference type="Gene3D" id="1.10.287.130">
    <property type="match status" value="1"/>
</dbReference>
<evidence type="ECO:0000256" key="18">
    <source>
        <dbReference type="SAM" id="Phobius"/>
    </source>
</evidence>
<keyword evidence="5" id="KW-0997">Cell inner membrane</keyword>
<dbReference type="EC" id="2.7.13.3" evidence="3"/>
<evidence type="ECO:0000259" key="19">
    <source>
        <dbReference type="PROSITE" id="PS50109"/>
    </source>
</evidence>
<evidence type="ECO:0000256" key="16">
    <source>
        <dbReference type="ARBA" id="ARBA00073143"/>
    </source>
</evidence>
<dbReference type="InterPro" id="IPR003661">
    <property type="entry name" value="HisK_dim/P_dom"/>
</dbReference>
<evidence type="ECO:0000256" key="10">
    <source>
        <dbReference type="ARBA" id="ARBA00022777"/>
    </source>
</evidence>
<dbReference type="PANTHER" id="PTHR43065:SF46">
    <property type="entry name" value="C4-DICARBOXYLATE TRANSPORT SENSOR PROTEIN DCTB"/>
    <property type="match status" value="1"/>
</dbReference>
<dbReference type="InterPro" id="IPR033479">
    <property type="entry name" value="dCache_1"/>
</dbReference>
<evidence type="ECO:0000313" key="20">
    <source>
        <dbReference type="EMBL" id="MBK0400742.1"/>
    </source>
</evidence>
<keyword evidence="17" id="KW-0175">Coiled coil</keyword>
<comment type="caution">
    <text evidence="20">The sequence shown here is derived from an EMBL/GenBank/DDBJ whole genome shotgun (WGS) entry which is preliminary data.</text>
</comment>
<evidence type="ECO:0000256" key="14">
    <source>
        <dbReference type="ARBA" id="ARBA00023136"/>
    </source>
</evidence>
<comment type="function">
    <text evidence="15">Member of the two-component regulatory system DctB/DctD involved in the transport of C4-dicarboxylates. DctB functions as a membrane-associated protein kinase that phosphorylates DctD in response to environmental signals.</text>
</comment>
<dbReference type="Gene3D" id="6.10.250.3020">
    <property type="match status" value="1"/>
</dbReference>
<organism evidence="20 21">
    <name type="scientific">Thermohalobaculum xanthum</name>
    <dbReference type="NCBI Taxonomy" id="2753746"/>
    <lineage>
        <taxon>Bacteria</taxon>
        <taxon>Pseudomonadati</taxon>
        <taxon>Pseudomonadota</taxon>
        <taxon>Alphaproteobacteria</taxon>
        <taxon>Rhodobacterales</taxon>
        <taxon>Paracoccaceae</taxon>
        <taxon>Thermohalobaculum</taxon>
    </lineage>
</organism>
<comment type="catalytic activity">
    <reaction evidence="1">
        <text>ATP + protein L-histidine = ADP + protein N-phospho-L-histidine.</text>
        <dbReference type="EC" id="2.7.13.3"/>
    </reaction>
</comment>
<keyword evidence="10 20" id="KW-0418">Kinase</keyword>
<dbReference type="GO" id="GO:0005886">
    <property type="term" value="C:plasma membrane"/>
    <property type="evidence" value="ECO:0007669"/>
    <property type="project" value="UniProtKB-SubCell"/>
</dbReference>
<sequence>MTRRLTTLLALALPVMLAAALAWLWAWATGIDAMRRDADSEIALAVARIETPLAKFKELPRVLADTGPFAETLAARDELSIEASNRLLERLVSVTGASDIYLIDTDGVTVAASNWNEPRSFVGQNFSYRPYFSRAMEGALGRFYAIGTTSKLRGFYFAVPVDVQGTRLGVLTVKVDVDELEAEALTGERDVFFTDPHGVVFLASSPGLLYRTLEPLPPDALDAIRQNRQYDGAEILTLPKLPARSVAGRETVDGTAWASEGVATGEAILTRLDLPRLDLIAHMLTPVEPVAAQARTVAAIAALASLVIALVIALLIQRRRRLAERLAIQARARAGLEARVAERTAALTRTNRQLSAEIADRRAAEAALRQAQDDLIQASKLSALGQMSAGISHELNQPLAAIRSFAENAQVLISRARTDEAAANLGRIAELTSRMARIISNLRAFARREGEPATEVALDRIVTDALELMERRLAAEGARVDWHPPEAPVIVRGGQVRLGQVVMNLVANALDAMTGTSERCIEIRAEPTPEGGRLTLRDTGPGLSEEARRNLFDPFWTTKSVGEGLGLGLSISFGIVESFGGRIRATNHPDGGAVFTIDLPGVHVEAAE</sequence>
<dbReference type="CDD" id="cd00082">
    <property type="entry name" value="HisKA"/>
    <property type="match status" value="1"/>
</dbReference>
<feature type="coiled-coil region" evidence="17">
    <location>
        <begin position="354"/>
        <end position="381"/>
    </location>
</feature>
<protein>
    <recommendedName>
        <fullName evidence="16">C4-dicarboxylate transport sensor protein DctB</fullName>
        <ecNumber evidence="3">2.7.13.3</ecNumber>
    </recommendedName>
</protein>
<dbReference type="Gene3D" id="3.30.565.10">
    <property type="entry name" value="Histidine kinase-like ATPase, C-terminal domain"/>
    <property type="match status" value="1"/>
</dbReference>
<evidence type="ECO:0000256" key="9">
    <source>
        <dbReference type="ARBA" id="ARBA00022741"/>
    </source>
</evidence>
<keyword evidence="13" id="KW-0902">Two-component regulatory system</keyword>
<dbReference type="EMBL" id="JAEHHL010000010">
    <property type="protein sequence ID" value="MBK0400742.1"/>
    <property type="molecule type" value="Genomic_DNA"/>
</dbReference>
<keyword evidence="8 18" id="KW-0812">Transmembrane</keyword>
<dbReference type="InterPro" id="IPR004358">
    <property type="entry name" value="Sig_transdc_His_kin-like_C"/>
</dbReference>
<evidence type="ECO:0000256" key="1">
    <source>
        <dbReference type="ARBA" id="ARBA00000085"/>
    </source>
</evidence>
<evidence type="ECO:0000256" key="8">
    <source>
        <dbReference type="ARBA" id="ARBA00022692"/>
    </source>
</evidence>
<keyword evidence="12 18" id="KW-1133">Transmembrane helix</keyword>
<dbReference type="Pfam" id="PF02743">
    <property type="entry name" value="dCache_1"/>
    <property type="match status" value="1"/>
</dbReference>
<reference evidence="20" key="1">
    <citation type="submission" date="2020-12" db="EMBL/GenBank/DDBJ databases">
        <title>Bacterial taxonomy.</title>
        <authorList>
            <person name="Pan X."/>
        </authorList>
    </citation>
    <scope>NUCLEOTIDE SEQUENCE</scope>
    <source>
        <strain evidence="20">M0105</strain>
    </source>
</reference>
<evidence type="ECO:0000256" key="15">
    <source>
        <dbReference type="ARBA" id="ARBA00059004"/>
    </source>
</evidence>
<accession>A0A8J7SEL6</accession>
<name>A0A8J7SEL6_9RHOB</name>
<evidence type="ECO:0000256" key="7">
    <source>
        <dbReference type="ARBA" id="ARBA00022679"/>
    </source>
</evidence>
<keyword evidence="7" id="KW-0808">Transferase</keyword>
<dbReference type="AlphaFoldDB" id="A0A8J7SEL6"/>
<feature type="domain" description="Histidine kinase" evidence="19">
    <location>
        <begin position="390"/>
        <end position="603"/>
    </location>
</feature>
<evidence type="ECO:0000256" key="11">
    <source>
        <dbReference type="ARBA" id="ARBA00022840"/>
    </source>
</evidence>
<proteinExistence type="predicted"/>
<dbReference type="SMART" id="SM00388">
    <property type="entry name" value="HisKA"/>
    <property type="match status" value="1"/>
</dbReference>
<keyword evidence="14 18" id="KW-0472">Membrane</keyword>
<dbReference type="Pfam" id="PF02518">
    <property type="entry name" value="HATPase_c"/>
    <property type="match status" value="1"/>
</dbReference>
<dbReference type="Pfam" id="PF00512">
    <property type="entry name" value="HisKA"/>
    <property type="match status" value="1"/>
</dbReference>
<dbReference type="InterPro" id="IPR005467">
    <property type="entry name" value="His_kinase_dom"/>
</dbReference>
<evidence type="ECO:0000256" key="17">
    <source>
        <dbReference type="SAM" id="Coils"/>
    </source>
</evidence>
<dbReference type="GO" id="GO:0005524">
    <property type="term" value="F:ATP binding"/>
    <property type="evidence" value="ECO:0007669"/>
    <property type="project" value="UniProtKB-KW"/>
</dbReference>
<dbReference type="InterPro" id="IPR036097">
    <property type="entry name" value="HisK_dim/P_sf"/>
</dbReference>
<feature type="transmembrane region" description="Helical" evidence="18">
    <location>
        <begin position="297"/>
        <end position="316"/>
    </location>
</feature>
<dbReference type="InterPro" id="IPR003594">
    <property type="entry name" value="HATPase_dom"/>
</dbReference>
<keyword evidence="21" id="KW-1185">Reference proteome</keyword>
<keyword evidence="9" id="KW-0547">Nucleotide-binding</keyword>
<dbReference type="SUPFAM" id="SSF55874">
    <property type="entry name" value="ATPase domain of HSP90 chaperone/DNA topoisomerase II/histidine kinase"/>
    <property type="match status" value="1"/>
</dbReference>
<dbReference type="PROSITE" id="PS50109">
    <property type="entry name" value="HIS_KIN"/>
    <property type="match status" value="1"/>
</dbReference>
<evidence type="ECO:0000256" key="5">
    <source>
        <dbReference type="ARBA" id="ARBA00022519"/>
    </source>
</evidence>
<dbReference type="InterPro" id="IPR017055">
    <property type="entry name" value="Sig_transdc_His_kinase_DctB"/>
</dbReference>
<keyword evidence="6" id="KW-0597">Phosphoprotein</keyword>